<dbReference type="AlphaFoldDB" id="A0A1A5YD82"/>
<keyword evidence="2" id="KW-1185">Reference proteome</keyword>
<proteinExistence type="predicted"/>
<name>A0A1A5YD82_9BACL</name>
<organism evidence="1 2">
    <name type="scientific">Paenibacillus oryzae</name>
    <dbReference type="NCBI Taxonomy" id="1844972"/>
    <lineage>
        <taxon>Bacteria</taxon>
        <taxon>Bacillati</taxon>
        <taxon>Bacillota</taxon>
        <taxon>Bacilli</taxon>
        <taxon>Bacillales</taxon>
        <taxon>Paenibacillaceae</taxon>
        <taxon>Paenibacillus</taxon>
    </lineage>
</organism>
<dbReference type="OrthoDB" id="5326008at2"/>
<dbReference type="Proteomes" id="UP000092024">
    <property type="component" value="Unassembled WGS sequence"/>
</dbReference>
<dbReference type="Pfam" id="PF08795">
    <property type="entry name" value="DUF1796"/>
    <property type="match status" value="1"/>
</dbReference>
<comment type="caution">
    <text evidence="1">The sequence shown here is derived from an EMBL/GenBank/DDBJ whole genome shotgun (WGS) entry which is preliminary data.</text>
</comment>
<accession>A0A1A5YD82</accession>
<dbReference type="STRING" id="1844972.A7K91_06235"/>
<protein>
    <submittedName>
        <fullName evidence="1">Uncharacterized protein</fullName>
    </submittedName>
</protein>
<dbReference type="InterPro" id="IPR014903">
    <property type="entry name" value="DUF1796"/>
</dbReference>
<dbReference type="EMBL" id="LYPA01000071">
    <property type="protein sequence ID" value="OBR63549.1"/>
    <property type="molecule type" value="Genomic_DNA"/>
</dbReference>
<sequence>MQINRKNGVVMIVGDYEFFDNYYDAIVSLGSSCAIAENIRMNGLFNISSPFDWIVSLDTSQVSRQFDNKFNSFFNHENQQLVEKQDEEGHLVILDKETNFVSRHDIPKGNFLHPDTYKTLNSKFKHKVESFYSRMNFCKKVLFVRHTNDVTNSEIIDLKKSLVQSFTNTEVHLLILKDSLDENVHKIEHSTWIVCSNFNYTGIKPNLVWKGDFIAWSEIFSKLKILSYLERLEEILRERLNSRKVVIWGMHGNFHEIESLMQKNGLDYYAYDKEISITMESEFLFKEPAFFLDKKKFFVIVNTRNYYSEIFRELSDKNFEAKNDFFFY</sequence>
<evidence type="ECO:0000313" key="1">
    <source>
        <dbReference type="EMBL" id="OBR63549.1"/>
    </source>
</evidence>
<reference evidence="1 2" key="1">
    <citation type="submission" date="2016-05" db="EMBL/GenBank/DDBJ databases">
        <title>Paenibacillus oryzae. sp. nov., isolated from the rice root.</title>
        <authorList>
            <person name="Zhang J."/>
            <person name="Zhang X."/>
        </authorList>
    </citation>
    <scope>NUCLEOTIDE SEQUENCE [LARGE SCALE GENOMIC DNA]</scope>
    <source>
        <strain evidence="1 2">1DrF-4</strain>
    </source>
</reference>
<evidence type="ECO:0000313" key="2">
    <source>
        <dbReference type="Proteomes" id="UP000092024"/>
    </source>
</evidence>
<gene>
    <name evidence="1" type="ORF">A7K91_06235</name>
</gene>